<dbReference type="PROSITE" id="PS00517">
    <property type="entry name" value="RNASE_3_1"/>
    <property type="match status" value="1"/>
</dbReference>
<dbReference type="SUPFAM" id="SSF69065">
    <property type="entry name" value="RNase III domain-like"/>
    <property type="match status" value="1"/>
</dbReference>
<dbReference type="OrthoDB" id="9805026at2"/>
<dbReference type="CDD" id="cd00593">
    <property type="entry name" value="RIBOc"/>
    <property type="match status" value="1"/>
</dbReference>
<dbReference type="eggNOG" id="COG0571">
    <property type="taxonomic scope" value="Bacteria"/>
</dbReference>
<dbReference type="PROSITE" id="PS50137">
    <property type="entry name" value="DS_RBD"/>
    <property type="match status" value="1"/>
</dbReference>
<dbReference type="GO" id="GO:0003725">
    <property type="term" value="F:double-stranded RNA binding"/>
    <property type="evidence" value="ECO:0007669"/>
    <property type="project" value="TreeGrafter"/>
</dbReference>
<feature type="active site" evidence="9">
    <location>
        <position position="140"/>
    </location>
</feature>
<keyword evidence="5 9" id="KW-0540">Nuclease</keyword>
<dbReference type="GO" id="GO:0006397">
    <property type="term" value="P:mRNA processing"/>
    <property type="evidence" value="ECO:0007669"/>
    <property type="project" value="UniProtKB-UniRule"/>
</dbReference>
<sequence length="248" mass="28232">MSWIGKIATKVSKFSLNKSDKRLYNAIKRIIGTSPTNLAIYKLAMQHTSVAKENKDGFKESNERLEYLGDAVLGSIVAHFLFKRYPYKNEGFLTDIRSRIVSRASLGDLSKKIGLDELIEVDTKRKNAYSHKSLYGDAIEAFIGAVYLDKGFYFCQKFIVNRILLTHLDLQTIIETDKNYKSKLIEWAQKESRNVQFSISKDKAENNSRQFVAQVLLDENPISTGNGYTKKNAQQDAARRACEALEIE</sequence>
<dbReference type="GO" id="GO:0010468">
    <property type="term" value="P:regulation of gene expression"/>
    <property type="evidence" value="ECO:0007669"/>
    <property type="project" value="TreeGrafter"/>
</dbReference>
<evidence type="ECO:0000256" key="3">
    <source>
        <dbReference type="ARBA" id="ARBA00022552"/>
    </source>
</evidence>
<evidence type="ECO:0000259" key="10">
    <source>
        <dbReference type="PROSITE" id="PS50137"/>
    </source>
</evidence>
<keyword evidence="9" id="KW-0479">Metal-binding</keyword>
<comment type="subunit">
    <text evidence="9">Homodimer.</text>
</comment>
<evidence type="ECO:0000313" key="12">
    <source>
        <dbReference type="EMBL" id="AFM03937.1"/>
    </source>
</evidence>
<dbReference type="NCBIfam" id="TIGR02191">
    <property type="entry name" value="RNaseIII"/>
    <property type="match status" value="1"/>
</dbReference>
<accession>I4AJ02</accession>
<dbReference type="AlphaFoldDB" id="I4AJ02"/>
<keyword evidence="4 9" id="KW-0507">mRNA processing</keyword>
<evidence type="ECO:0000256" key="4">
    <source>
        <dbReference type="ARBA" id="ARBA00022664"/>
    </source>
</evidence>
<dbReference type="GO" id="GO:0004525">
    <property type="term" value="F:ribonuclease III activity"/>
    <property type="evidence" value="ECO:0007669"/>
    <property type="project" value="UniProtKB-UniRule"/>
</dbReference>
<dbReference type="SMART" id="SM00358">
    <property type="entry name" value="DSRM"/>
    <property type="match status" value="1"/>
</dbReference>
<feature type="domain" description="RNase III" evidence="11">
    <location>
        <begin position="24"/>
        <end position="151"/>
    </location>
</feature>
<evidence type="ECO:0000313" key="13">
    <source>
        <dbReference type="Proteomes" id="UP000006054"/>
    </source>
</evidence>
<dbReference type="InterPro" id="IPR011907">
    <property type="entry name" value="RNase_III"/>
</dbReference>
<feature type="binding site" evidence="9">
    <location>
        <position position="66"/>
    </location>
    <ligand>
        <name>Mg(2+)</name>
        <dbReference type="ChEBI" id="CHEBI:18420"/>
    </ligand>
</feature>
<gene>
    <name evidence="9" type="primary">rnc</name>
    <name evidence="12" type="ordered locus">Fleli_1515</name>
</gene>
<dbReference type="SUPFAM" id="SSF54768">
    <property type="entry name" value="dsRNA-binding domain-like"/>
    <property type="match status" value="1"/>
</dbReference>
<dbReference type="Gene3D" id="3.30.160.20">
    <property type="match status" value="1"/>
</dbReference>
<name>I4AJ02_BERLS</name>
<protein>
    <recommendedName>
        <fullName evidence="9">Ribonuclease 3</fullName>
        <ecNumber evidence="9">3.1.26.3</ecNumber>
    </recommendedName>
    <alternativeName>
        <fullName evidence="9">Ribonuclease III</fullName>
        <shortName evidence="9">RNase III</shortName>
    </alternativeName>
</protein>
<dbReference type="PATRIC" id="fig|880071.3.peg.1496"/>
<keyword evidence="7 9" id="KW-0378">Hydrolase</keyword>
<evidence type="ECO:0000256" key="5">
    <source>
        <dbReference type="ARBA" id="ARBA00022722"/>
    </source>
</evidence>
<dbReference type="GO" id="GO:0006364">
    <property type="term" value="P:rRNA processing"/>
    <property type="evidence" value="ECO:0007669"/>
    <property type="project" value="UniProtKB-UniRule"/>
</dbReference>
<evidence type="ECO:0000256" key="7">
    <source>
        <dbReference type="ARBA" id="ARBA00022801"/>
    </source>
</evidence>
<dbReference type="EC" id="3.1.26.3" evidence="9"/>
<dbReference type="HOGENOM" id="CLU_000907_1_0_10"/>
<dbReference type="RefSeq" id="WP_014797394.1">
    <property type="nucleotide sequence ID" value="NC_018018.1"/>
</dbReference>
<feature type="domain" description="DRBM" evidence="10">
    <location>
        <begin position="179"/>
        <end position="247"/>
    </location>
</feature>
<keyword evidence="13" id="KW-1185">Reference proteome</keyword>
<keyword evidence="3 9" id="KW-0698">rRNA processing</keyword>
<dbReference type="PANTHER" id="PTHR11207:SF0">
    <property type="entry name" value="RIBONUCLEASE 3"/>
    <property type="match status" value="1"/>
</dbReference>
<evidence type="ECO:0000256" key="9">
    <source>
        <dbReference type="HAMAP-Rule" id="MF_00104"/>
    </source>
</evidence>
<keyword evidence="8 9" id="KW-0694">RNA-binding</keyword>
<reference evidence="13" key="1">
    <citation type="submission" date="2012-06" db="EMBL/GenBank/DDBJ databases">
        <title>The complete genome of Flexibacter litoralis DSM 6794.</title>
        <authorList>
            <person name="Lucas S."/>
            <person name="Copeland A."/>
            <person name="Lapidus A."/>
            <person name="Glavina del Rio T."/>
            <person name="Dalin E."/>
            <person name="Tice H."/>
            <person name="Bruce D."/>
            <person name="Goodwin L."/>
            <person name="Pitluck S."/>
            <person name="Peters L."/>
            <person name="Ovchinnikova G."/>
            <person name="Lu M."/>
            <person name="Kyrpides N."/>
            <person name="Mavromatis K."/>
            <person name="Ivanova N."/>
            <person name="Brettin T."/>
            <person name="Detter J.C."/>
            <person name="Han C."/>
            <person name="Larimer F."/>
            <person name="Land M."/>
            <person name="Hauser L."/>
            <person name="Markowitz V."/>
            <person name="Cheng J.-F."/>
            <person name="Hugenholtz P."/>
            <person name="Woyke T."/>
            <person name="Wu D."/>
            <person name="Spring S."/>
            <person name="Lang E."/>
            <person name="Kopitz M."/>
            <person name="Brambilla E."/>
            <person name="Klenk H.-P."/>
            <person name="Eisen J.A."/>
        </authorList>
    </citation>
    <scope>NUCLEOTIDE SEQUENCE [LARGE SCALE GENOMIC DNA]</scope>
    <source>
        <strain evidence="13">ATCC 23117 / DSM 6794 / NBRC 15988 / NCIMB 1366 / Sio-4</strain>
    </source>
</reference>
<evidence type="ECO:0000256" key="2">
    <source>
        <dbReference type="ARBA" id="ARBA00010183"/>
    </source>
</evidence>
<comment type="similarity">
    <text evidence="2">Belongs to the ribonuclease III family.</text>
</comment>
<evidence type="ECO:0000256" key="1">
    <source>
        <dbReference type="ARBA" id="ARBA00000109"/>
    </source>
</evidence>
<dbReference type="InterPro" id="IPR000999">
    <property type="entry name" value="RNase_III_dom"/>
</dbReference>
<comment type="subcellular location">
    <subcellularLocation>
        <location evidence="9">Cytoplasm</location>
    </subcellularLocation>
</comment>
<dbReference type="InterPro" id="IPR014720">
    <property type="entry name" value="dsRBD_dom"/>
</dbReference>
<dbReference type="GO" id="GO:0005737">
    <property type="term" value="C:cytoplasm"/>
    <property type="evidence" value="ECO:0007669"/>
    <property type="project" value="UniProtKB-SubCell"/>
</dbReference>
<dbReference type="EMBL" id="CP003345">
    <property type="protein sequence ID" value="AFM03937.1"/>
    <property type="molecule type" value="Genomic_DNA"/>
</dbReference>
<evidence type="ECO:0000256" key="8">
    <source>
        <dbReference type="ARBA" id="ARBA00022884"/>
    </source>
</evidence>
<dbReference type="InterPro" id="IPR036389">
    <property type="entry name" value="RNase_III_sf"/>
</dbReference>
<dbReference type="KEGG" id="fli:Fleli_1515"/>
<dbReference type="HAMAP" id="MF_00104">
    <property type="entry name" value="RNase_III"/>
    <property type="match status" value="1"/>
</dbReference>
<comment type="cofactor">
    <cofactor evidence="9">
        <name>Mg(2+)</name>
        <dbReference type="ChEBI" id="CHEBI:18420"/>
    </cofactor>
</comment>
<keyword evidence="6 9" id="KW-0255">Endonuclease</keyword>
<dbReference type="SMART" id="SM00535">
    <property type="entry name" value="RIBOc"/>
    <property type="match status" value="1"/>
</dbReference>
<evidence type="ECO:0000256" key="6">
    <source>
        <dbReference type="ARBA" id="ARBA00022759"/>
    </source>
</evidence>
<feature type="active site" evidence="9">
    <location>
        <position position="70"/>
    </location>
</feature>
<dbReference type="Gene3D" id="1.10.1520.10">
    <property type="entry name" value="Ribonuclease III domain"/>
    <property type="match status" value="1"/>
</dbReference>
<keyword evidence="9" id="KW-0460">Magnesium</keyword>
<organism evidence="12 13">
    <name type="scientific">Bernardetia litoralis (strain ATCC 23117 / DSM 6794 / NBRC 15988 / NCIMB 1366 / Fx l1 / Sio-4)</name>
    <name type="common">Flexibacter litoralis</name>
    <dbReference type="NCBI Taxonomy" id="880071"/>
    <lineage>
        <taxon>Bacteria</taxon>
        <taxon>Pseudomonadati</taxon>
        <taxon>Bacteroidota</taxon>
        <taxon>Cytophagia</taxon>
        <taxon>Cytophagales</taxon>
        <taxon>Bernardetiaceae</taxon>
        <taxon>Bernardetia</taxon>
    </lineage>
</organism>
<keyword evidence="9" id="KW-0819">tRNA processing</keyword>
<keyword evidence="9" id="KW-0699">rRNA-binding</keyword>
<dbReference type="Proteomes" id="UP000006054">
    <property type="component" value="Chromosome"/>
</dbReference>
<dbReference type="GO" id="GO:0008033">
    <property type="term" value="P:tRNA processing"/>
    <property type="evidence" value="ECO:0007669"/>
    <property type="project" value="UniProtKB-KW"/>
</dbReference>
<dbReference type="GO" id="GO:0019843">
    <property type="term" value="F:rRNA binding"/>
    <property type="evidence" value="ECO:0007669"/>
    <property type="project" value="UniProtKB-KW"/>
</dbReference>
<dbReference type="FunFam" id="1.10.1520.10:FF:000001">
    <property type="entry name" value="Ribonuclease 3"/>
    <property type="match status" value="1"/>
</dbReference>
<dbReference type="Pfam" id="PF14622">
    <property type="entry name" value="Ribonucleas_3_3"/>
    <property type="match status" value="1"/>
</dbReference>
<keyword evidence="9" id="KW-0963">Cytoplasm</keyword>
<feature type="binding site" evidence="9">
    <location>
        <position position="137"/>
    </location>
    <ligand>
        <name>Mg(2+)</name>
        <dbReference type="ChEBI" id="CHEBI:18420"/>
    </ligand>
</feature>
<dbReference type="Pfam" id="PF00035">
    <property type="entry name" value="dsrm"/>
    <property type="match status" value="1"/>
</dbReference>
<dbReference type="PROSITE" id="PS50142">
    <property type="entry name" value="RNASE_3_2"/>
    <property type="match status" value="1"/>
</dbReference>
<evidence type="ECO:0000259" key="11">
    <source>
        <dbReference type="PROSITE" id="PS50142"/>
    </source>
</evidence>
<feature type="binding site" evidence="9">
    <location>
        <position position="140"/>
    </location>
    <ligand>
        <name>Mg(2+)</name>
        <dbReference type="ChEBI" id="CHEBI:18420"/>
    </ligand>
</feature>
<proteinExistence type="inferred from homology"/>
<dbReference type="STRING" id="880071.Fleli_1515"/>
<dbReference type="CDD" id="cd10845">
    <property type="entry name" value="DSRM_RNAse_III_family"/>
    <property type="match status" value="1"/>
</dbReference>
<dbReference type="GO" id="GO:0046872">
    <property type="term" value="F:metal ion binding"/>
    <property type="evidence" value="ECO:0007669"/>
    <property type="project" value="UniProtKB-KW"/>
</dbReference>
<dbReference type="PANTHER" id="PTHR11207">
    <property type="entry name" value="RIBONUCLEASE III"/>
    <property type="match status" value="1"/>
</dbReference>
<comment type="function">
    <text evidence="9">Digests double-stranded RNA. Involved in the processing of primary rRNA transcript to yield the immediate precursors to the large and small rRNAs (23S and 16S). Processes some mRNAs, and tRNAs when they are encoded in the rRNA operon. Processes pre-crRNA and tracrRNA of type II CRISPR loci if present in the organism.</text>
</comment>
<comment type="catalytic activity">
    <reaction evidence="1 9">
        <text>Endonucleolytic cleavage to 5'-phosphomonoester.</text>
        <dbReference type="EC" id="3.1.26.3"/>
    </reaction>
</comment>